<dbReference type="PANTHER" id="PTHR13334:SF4">
    <property type="entry name" value="SMALL RIBOSOMAL SUBUNIT PROTEIN US10M"/>
    <property type="match status" value="1"/>
</dbReference>
<evidence type="ECO:0000256" key="3">
    <source>
        <dbReference type="ARBA" id="ARBA00022980"/>
    </source>
</evidence>
<dbReference type="STRING" id="121224.E0VVS5"/>
<keyword evidence="4" id="KW-0496">Mitochondrion</keyword>
<dbReference type="EMBL" id="AAZO01005679">
    <property type="status" value="NOT_ANNOTATED_CDS"/>
    <property type="molecule type" value="Genomic_DNA"/>
</dbReference>
<dbReference type="OrthoDB" id="366214at2759"/>
<dbReference type="GeneID" id="8238719"/>
<dbReference type="HOGENOM" id="CLU_099082_1_0_1"/>
<name>E0VVS5_PEDHC</name>
<feature type="domain" description="Small ribosomal subunit protein uS10" evidence="8">
    <location>
        <begin position="46"/>
        <end position="144"/>
    </location>
</feature>
<evidence type="ECO:0000259" key="8">
    <source>
        <dbReference type="SMART" id="SM01403"/>
    </source>
</evidence>
<dbReference type="SUPFAM" id="SSF54999">
    <property type="entry name" value="Ribosomal protein S10"/>
    <property type="match status" value="1"/>
</dbReference>
<reference evidence="9" key="2">
    <citation type="submission" date="2007-04" db="EMBL/GenBank/DDBJ databases">
        <title>The genome of the human body louse.</title>
        <authorList>
            <consortium name="The Human Body Louse Genome Consortium"/>
            <person name="Kirkness E."/>
            <person name="Walenz B."/>
            <person name="Hass B."/>
            <person name="Bruggner R."/>
            <person name="Strausberg R."/>
        </authorList>
    </citation>
    <scope>NUCLEOTIDE SEQUENCE</scope>
    <source>
        <strain evidence="9">USDA</strain>
    </source>
</reference>
<dbReference type="InterPro" id="IPR040055">
    <property type="entry name" value="Ribosomal_uS10m"/>
</dbReference>
<evidence type="ECO:0000256" key="4">
    <source>
        <dbReference type="ARBA" id="ARBA00023128"/>
    </source>
</evidence>
<keyword evidence="3 9" id="KW-0689">Ribosomal protein</keyword>
<evidence type="ECO:0000313" key="10">
    <source>
        <dbReference type="EnsemblMetazoa" id="PHUM467370-PA"/>
    </source>
</evidence>
<dbReference type="EnsemblMetazoa" id="PHUM467370-RA">
    <property type="protein sequence ID" value="PHUM467370-PA"/>
    <property type="gene ID" value="PHUM467370"/>
</dbReference>
<evidence type="ECO:0000256" key="2">
    <source>
        <dbReference type="ARBA" id="ARBA00007102"/>
    </source>
</evidence>
<dbReference type="InterPro" id="IPR027486">
    <property type="entry name" value="Ribosomal_uS10_dom"/>
</dbReference>
<dbReference type="GO" id="GO:0005763">
    <property type="term" value="C:mitochondrial small ribosomal subunit"/>
    <property type="evidence" value="ECO:0007669"/>
    <property type="project" value="InterPro"/>
</dbReference>
<dbReference type="VEuPathDB" id="VectorBase:PHUM467370"/>
<reference evidence="10" key="3">
    <citation type="submission" date="2020-05" db="UniProtKB">
        <authorList>
            <consortium name="EnsemblMetazoa"/>
        </authorList>
    </citation>
    <scope>IDENTIFICATION</scope>
    <source>
        <strain evidence="10">USDA</strain>
    </source>
</reference>
<evidence type="ECO:0000256" key="1">
    <source>
        <dbReference type="ARBA" id="ARBA00004173"/>
    </source>
</evidence>
<dbReference type="FunCoup" id="E0VVS5">
    <property type="interactions" value="691"/>
</dbReference>
<accession>E0VVS5</accession>
<evidence type="ECO:0000256" key="6">
    <source>
        <dbReference type="ARBA" id="ARBA00035261"/>
    </source>
</evidence>
<dbReference type="KEGG" id="phu:Phum_PHUM467370"/>
<dbReference type="PANTHER" id="PTHR13334">
    <property type="entry name" value="MITOCHONDRIAL 28S RIBOSOMAL PROTEIN S10"/>
    <property type="match status" value="1"/>
</dbReference>
<reference evidence="9" key="1">
    <citation type="submission" date="2007-04" db="EMBL/GenBank/DDBJ databases">
        <title>Annotation of Pediculus humanus corporis strain USDA.</title>
        <authorList>
            <person name="Kirkness E."/>
            <person name="Hannick L."/>
            <person name="Hass B."/>
            <person name="Bruggner R."/>
            <person name="Lawson D."/>
            <person name="Bidwell S."/>
            <person name="Joardar V."/>
            <person name="Caler E."/>
            <person name="Walenz B."/>
            <person name="Inman J."/>
            <person name="Schobel S."/>
            <person name="Galinsky K."/>
            <person name="Amedeo P."/>
            <person name="Strausberg R."/>
        </authorList>
    </citation>
    <scope>NUCLEOTIDE SEQUENCE</scope>
    <source>
        <strain evidence="9">USDA</strain>
    </source>
</reference>
<comment type="subcellular location">
    <subcellularLocation>
        <location evidence="1">Mitochondrion</location>
    </subcellularLocation>
</comment>
<evidence type="ECO:0000256" key="5">
    <source>
        <dbReference type="ARBA" id="ARBA00023274"/>
    </source>
</evidence>
<dbReference type="Gene3D" id="3.30.70.600">
    <property type="entry name" value="Ribosomal protein S10 domain"/>
    <property type="match status" value="1"/>
</dbReference>
<keyword evidence="5" id="KW-0687">Ribonucleoprotein</keyword>
<dbReference type="CTD" id="8238719"/>
<proteinExistence type="inferred from homology"/>
<dbReference type="InParanoid" id="E0VVS5"/>
<dbReference type="Proteomes" id="UP000009046">
    <property type="component" value="Unassembled WGS sequence"/>
</dbReference>
<organism>
    <name type="scientific">Pediculus humanus subsp. corporis</name>
    <name type="common">Body louse</name>
    <dbReference type="NCBI Taxonomy" id="121224"/>
    <lineage>
        <taxon>Eukaryota</taxon>
        <taxon>Metazoa</taxon>
        <taxon>Ecdysozoa</taxon>
        <taxon>Arthropoda</taxon>
        <taxon>Hexapoda</taxon>
        <taxon>Insecta</taxon>
        <taxon>Pterygota</taxon>
        <taxon>Neoptera</taxon>
        <taxon>Paraneoptera</taxon>
        <taxon>Psocodea</taxon>
        <taxon>Troctomorpha</taxon>
        <taxon>Phthiraptera</taxon>
        <taxon>Anoplura</taxon>
        <taxon>Pediculidae</taxon>
        <taxon>Pediculus</taxon>
    </lineage>
</organism>
<evidence type="ECO:0000313" key="9">
    <source>
        <dbReference type="EMBL" id="EEB17481.1"/>
    </source>
</evidence>
<evidence type="ECO:0000313" key="11">
    <source>
        <dbReference type="Proteomes" id="UP000009046"/>
    </source>
</evidence>
<keyword evidence="11" id="KW-1185">Reference proteome</keyword>
<dbReference type="OMA" id="IRWVQPA"/>
<protein>
    <recommendedName>
        <fullName evidence="6">Small ribosomal subunit protein uS10m</fullName>
    </recommendedName>
    <alternativeName>
        <fullName evidence="7">28S ribosomal protein S10, mitochondrial</fullName>
    </alternativeName>
</protein>
<dbReference type="SMART" id="SM01403">
    <property type="entry name" value="Ribosomal_S10"/>
    <property type="match status" value="1"/>
</dbReference>
<sequence>MFRFLSNKWVTEFPQIIFRKDYKFFSLRNISFGDPSMPDKLYKTITLEIKSSEPEVLRSYSRFVKTAAECLNINLGEIKTLPKPTKRRFTVLKSVFVHRKHLVQYEIRTHYLWMNFNKLTGSTADTFLEYIERMLPEGVGMKVTKVSAEPMPSHLSPSHIKQIL</sequence>
<comment type="similarity">
    <text evidence="2">Belongs to the universal ribosomal protein uS10 family.</text>
</comment>
<dbReference type="EMBL" id="DS235813">
    <property type="protein sequence ID" value="EEB17481.1"/>
    <property type="molecule type" value="Genomic_DNA"/>
</dbReference>
<dbReference type="Pfam" id="PF00338">
    <property type="entry name" value="Ribosomal_S10"/>
    <property type="match status" value="1"/>
</dbReference>
<dbReference type="InterPro" id="IPR036838">
    <property type="entry name" value="Ribosomal_uS10_dom_sf"/>
</dbReference>
<dbReference type="AlphaFoldDB" id="E0VVS5"/>
<evidence type="ECO:0000256" key="7">
    <source>
        <dbReference type="ARBA" id="ARBA00035544"/>
    </source>
</evidence>
<gene>
    <name evidence="10" type="primary">8238719</name>
    <name evidence="9" type="ORF">Phum_PHUM467370</name>
</gene>
<dbReference type="RefSeq" id="XP_002430219.1">
    <property type="nucleotide sequence ID" value="XM_002430174.1"/>
</dbReference>
<dbReference type="eggNOG" id="KOG3321">
    <property type="taxonomic scope" value="Eukaryota"/>
</dbReference>